<organism evidence="11 12">
    <name type="scientific">Kalanchoe fedtschenkoi</name>
    <name type="common">Lavender scallops</name>
    <name type="synonym">South American air plant</name>
    <dbReference type="NCBI Taxonomy" id="63787"/>
    <lineage>
        <taxon>Eukaryota</taxon>
        <taxon>Viridiplantae</taxon>
        <taxon>Streptophyta</taxon>
        <taxon>Embryophyta</taxon>
        <taxon>Tracheophyta</taxon>
        <taxon>Spermatophyta</taxon>
        <taxon>Magnoliopsida</taxon>
        <taxon>eudicotyledons</taxon>
        <taxon>Gunneridae</taxon>
        <taxon>Pentapetalae</taxon>
        <taxon>Saxifragales</taxon>
        <taxon>Crassulaceae</taxon>
        <taxon>Kalanchoe</taxon>
    </lineage>
</organism>
<dbReference type="PANTHER" id="PTHR13454:SF11">
    <property type="entry name" value="PROTEIN MCM10 HOMOLOG"/>
    <property type="match status" value="1"/>
</dbReference>
<dbReference type="GO" id="GO:0008270">
    <property type="term" value="F:zinc ion binding"/>
    <property type="evidence" value="ECO:0007669"/>
    <property type="project" value="UniProtKB-KW"/>
</dbReference>
<evidence type="ECO:0000256" key="3">
    <source>
        <dbReference type="ARBA" id="ARBA00022705"/>
    </source>
</evidence>
<name>A0A7N0U5W4_KALFE</name>
<evidence type="ECO:0000256" key="8">
    <source>
        <dbReference type="SAM" id="MobiDB-lite"/>
    </source>
</evidence>
<dbReference type="EnsemblPlants" id="Kaladp0055s0135.1.v1.1">
    <property type="protein sequence ID" value="Kaladp0055s0135.1.v1.1"/>
    <property type="gene ID" value="Kaladp0055s0135.v1.1"/>
</dbReference>
<sequence length="421" mass="46170">MSSEQEDLDLLLSLQDRVLETPPGSPGYDSDDGARARRRRGQADMSAFRNAVADCLDYEPKNIPKVPKAKGLKNSRSIEVEKFSGLRIKNRLLSPEDISNHFADIRFVQFPAIKNLIKGDTLSGCWATVGVLAEKGIPRTSSVGKNYCIWKVGSLDENTVGVFLFGDAYHNFCKEEPGAVFAFFNGVVRKDAMGSGYSLSIFSASQILKMGTSVDYGVCKGKKRDGNPCTIVINKSLGRSCGYHNSKASQKYTVTRTELKGGNLKTAFREPLKRKGIYMVDPEDRTAKKSTQPLKVLSVDALKKALSGAGKVTTNSYSQGIRFLNEMAGAKSSMPANQVLKKPSSDKRPQTTKINPSSPQKSRQTNDTKGNRLAHGRPQAEGTNDTKGKRPAHVRLHSEEPKKSSEKMIELDIISSDDDDL</sequence>
<dbReference type="InterPro" id="IPR012340">
    <property type="entry name" value="NA-bd_OB-fold"/>
</dbReference>
<keyword evidence="7" id="KW-0539">Nucleus</keyword>
<dbReference type="Gene3D" id="2.40.50.140">
    <property type="entry name" value="Nucleic acid-binding proteins"/>
    <property type="match status" value="1"/>
</dbReference>
<proteinExistence type="inferred from homology"/>
<dbReference type="GO" id="GO:0043596">
    <property type="term" value="C:nuclear replication fork"/>
    <property type="evidence" value="ECO:0007669"/>
    <property type="project" value="TreeGrafter"/>
</dbReference>
<dbReference type="InterPro" id="IPR040184">
    <property type="entry name" value="Mcm10"/>
</dbReference>
<feature type="compositionally biased region" description="Polar residues" evidence="8">
    <location>
        <begin position="351"/>
        <end position="363"/>
    </location>
</feature>
<evidence type="ECO:0000313" key="11">
    <source>
        <dbReference type="EnsemblPlants" id="Kaladp0055s0135.1.v1.1"/>
    </source>
</evidence>
<dbReference type="OMA" id="EYSIWKM"/>
<dbReference type="PANTHER" id="PTHR13454">
    <property type="entry name" value="PROTEIN MCM10 HOMOLOG"/>
    <property type="match status" value="1"/>
</dbReference>
<evidence type="ECO:0000256" key="5">
    <source>
        <dbReference type="ARBA" id="ARBA00022771"/>
    </source>
</evidence>
<keyword evidence="12" id="KW-1185">Reference proteome</keyword>
<dbReference type="InterPro" id="IPR015408">
    <property type="entry name" value="Znf_Mcm10/DnaG"/>
</dbReference>
<evidence type="ECO:0000256" key="7">
    <source>
        <dbReference type="ARBA" id="ARBA00023242"/>
    </source>
</evidence>
<dbReference type="GO" id="GO:0003688">
    <property type="term" value="F:DNA replication origin binding"/>
    <property type="evidence" value="ECO:0007669"/>
    <property type="project" value="TreeGrafter"/>
</dbReference>
<dbReference type="GO" id="GO:0006270">
    <property type="term" value="P:DNA replication initiation"/>
    <property type="evidence" value="ECO:0007669"/>
    <property type="project" value="InterPro"/>
</dbReference>
<dbReference type="Pfam" id="PF09329">
    <property type="entry name" value="zf-primase"/>
    <property type="match status" value="1"/>
</dbReference>
<dbReference type="FunFam" id="2.40.50.140:FF:000174">
    <property type="entry name" value="DNA replication licensing factor mcm10"/>
    <property type="match status" value="1"/>
</dbReference>
<keyword evidence="4" id="KW-0479">Metal-binding</keyword>
<keyword evidence="5" id="KW-0863">Zinc-finger</keyword>
<feature type="domain" description="MCM10 OB-fold" evidence="10">
    <location>
        <begin position="82"/>
        <end position="208"/>
    </location>
</feature>
<reference evidence="11" key="1">
    <citation type="submission" date="2021-01" db="UniProtKB">
        <authorList>
            <consortium name="EnsemblPlants"/>
        </authorList>
    </citation>
    <scope>IDENTIFICATION</scope>
</reference>
<evidence type="ECO:0008006" key="13">
    <source>
        <dbReference type="Google" id="ProtNLM"/>
    </source>
</evidence>
<keyword evidence="6" id="KW-0862">Zinc</keyword>
<dbReference type="Proteomes" id="UP000594263">
    <property type="component" value="Unplaced"/>
</dbReference>
<evidence type="ECO:0000256" key="4">
    <source>
        <dbReference type="ARBA" id="ARBA00022723"/>
    </source>
</evidence>
<dbReference type="Gramene" id="Kaladp0055s0135.1.v1.1">
    <property type="protein sequence ID" value="Kaladp0055s0135.1.v1.1"/>
    <property type="gene ID" value="Kaladp0055s0135.v1.1"/>
</dbReference>
<dbReference type="AlphaFoldDB" id="A0A7N0U5W4"/>
<feature type="domain" description="Zinc finger Mcm10/DnaG-type" evidence="9">
    <location>
        <begin position="211"/>
        <end position="254"/>
    </location>
</feature>
<feature type="region of interest" description="Disordered" evidence="8">
    <location>
        <begin position="1"/>
        <end position="41"/>
    </location>
</feature>
<evidence type="ECO:0000256" key="6">
    <source>
        <dbReference type="ARBA" id="ARBA00022833"/>
    </source>
</evidence>
<evidence type="ECO:0000259" key="10">
    <source>
        <dbReference type="Pfam" id="PF22379"/>
    </source>
</evidence>
<dbReference type="GO" id="GO:0003697">
    <property type="term" value="F:single-stranded DNA binding"/>
    <property type="evidence" value="ECO:0007669"/>
    <property type="project" value="InterPro"/>
</dbReference>
<protein>
    <recommendedName>
        <fullName evidence="13">Zinc finger Mcm10/DnaG-type domain-containing protein</fullName>
    </recommendedName>
</protein>
<feature type="region of interest" description="Disordered" evidence="8">
    <location>
        <begin position="332"/>
        <end position="421"/>
    </location>
</feature>
<evidence type="ECO:0000259" key="9">
    <source>
        <dbReference type="Pfam" id="PF09329"/>
    </source>
</evidence>
<evidence type="ECO:0000256" key="2">
    <source>
        <dbReference type="ARBA" id="ARBA00009679"/>
    </source>
</evidence>
<dbReference type="Pfam" id="PF22379">
    <property type="entry name" value="OB_MCM10"/>
    <property type="match status" value="1"/>
</dbReference>
<comment type="similarity">
    <text evidence="2">Belongs to the MCM10 family.</text>
</comment>
<keyword evidence="3" id="KW-0235">DNA replication</keyword>
<comment type="subcellular location">
    <subcellularLocation>
        <location evidence="1">Nucleus</location>
    </subcellularLocation>
</comment>
<accession>A0A7N0U5W4</accession>
<feature type="compositionally biased region" description="Basic and acidic residues" evidence="8">
    <location>
        <begin position="396"/>
        <end position="410"/>
    </location>
</feature>
<evidence type="ECO:0000313" key="12">
    <source>
        <dbReference type="Proteomes" id="UP000594263"/>
    </source>
</evidence>
<dbReference type="InterPro" id="IPR055065">
    <property type="entry name" value="OB_MCM10"/>
</dbReference>
<evidence type="ECO:0000256" key="1">
    <source>
        <dbReference type="ARBA" id="ARBA00004123"/>
    </source>
</evidence>